<sequence length="340" mass="39462">MVCQRIHPSLHSSARCLPSLWRLSSDSNNDCLFTGVSSGLTGIMYVLDTICVGISCGVCSQATIASIFVSRWRRLVRRSAQSVDSFTVIVIRCLRDSPVVHNLTILMKTTDEEEYYPKNSFDRFGDDLCGLVLSYQSLKECFRFECLSKQWQRCVFTRRHTLSVGKRNKVLIKSRVKENVNWIPTHNMQALESVVKKCANITSIDIEIHSEDTERDTTPEEYIRTVIDYHCKEFVNQWPQLKRYQLFMMCLTEPQVRQLYESVGLCAISTVPYYNIIHSAIDMNTTDAQAYPKDSFDRFGDDLCGLVLSYLSLKDSFRYECLSKQWQRCIQKNRKNYLKY</sequence>
<organism evidence="2">
    <name type="scientific">Oppiella nova</name>
    <dbReference type="NCBI Taxonomy" id="334625"/>
    <lineage>
        <taxon>Eukaryota</taxon>
        <taxon>Metazoa</taxon>
        <taxon>Ecdysozoa</taxon>
        <taxon>Arthropoda</taxon>
        <taxon>Chelicerata</taxon>
        <taxon>Arachnida</taxon>
        <taxon>Acari</taxon>
        <taxon>Acariformes</taxon>
        <taxon>Sarcoptiformes</taxon>
        <taxon>Oribatida</taxon>
        <taxon>Brachypylina</taxon>
        <taxon>Oppioidea</taxon>
        <taxon>Oppiidae</taxon>
        <taxon>Oppiella</taxon>
    </lineage>
</organism>
<proteinExistence type="predicted"/>
<dbReference type="InterPro" id="IPR001810">
    <property type="entry name" value="F-box_dom"/>
</dbReference>
<dbReference type="SUPFAM" id="SSF81383">
    <property type="entry name" value="F-box domain"/>
    <property type="match status" value="1"/>
</dbReference>
<dbReference type="EMBL" id="OC915447">
    <property type="protein sequence ID" value="CAD7640504.1"/>
    <property type="molecule type" value="Genomic_DNA"/>
</dbReference>
<evidence type="ECO:0000313" key="2">
    <source>
        <dbReference type="EMBL" id="CAD7640504.1"/>
    </source>
</evidence>
<name>A0A7R9LF06_9ACAR</name>
<gene>
    <name evidence="2" type="ORF">ONB1V03_LOCUS2590</name>
</gene>
<dbReference type="Proteomes" id="UP000728032">
    <property type="component" value="Unassembled WGS sequence"/>
</dbReference>
<evidence type="ECO:0000313" key="3">
    <source>
        <dbReference type="Proteomes" id="UP000728032"/>
    </source>
</evidence>
<keyword evidence="3" id="KW-1185">Reference proteome</keyword>
<dbReference type="OrthoDB" id="6478838at2759"/>
<accession>A0A7R9LF06</accession>
<reference evidence="2" key="1">
    <citation type="submission" date="2020-11" db="EMBL/GenBank/DDBJ databases">
        <authorList>
            <person name="Tran Van P."/>
        </authorList>
    </citation>
    <scope>NUCLEOTIDE SEQUENCE</scope>
</reference>
<evidence type="ECO:0000259" key="1">
    <source>
        <dbReference type="Pfam" id="PF00646"/>
    </source>
</evidence>
<dbReference type="AlphaFoldDB" id="A0A7R9LF06"/>
<dbReference type="InterPro" id="IPR036047">
    <property type="entry name" value="F-box-like_dom_sf"/>
</dbReference>
<protein>
    <recommendedName>
        <fullName evidence="1">F-box domain-containing protein</fullName>
    </recommendedName>
</protein>
<dbReference type="Pfam" id="PF00646">
    <property type="entry name" value="F-box"/>
    <property type="match status" value="1"/>
</dbReference>
<dbReference type="EMBL" id="CAJPVJ010000622">
    <property type="protein sequence ID" value="CAG2163006.1"/>
    <property type="molecule type" value="Genomic_DNA"/>
</dbReference>
<feature type="domain" description="F-box" evidence="1">
    <location>
        <begin position="301"/>
        <end position="335"/>
    </location>
</feature>